<dbReference type="RefSeq" id="WP_046860460.1">
    <property type="nucleotide sequence ID" value="NZ_CP011412.1"/>
</dbReference>
<dbReference type="InterPro" id="IPR036282">
    <property type="entry name" value="Glutathione-S-Trfase_C_sf"/>
</dbReference>
<dbReference type="OrthoDB" id="9799538at2"/>
<dbReference type="SFLD" id="SFLDS00019">
    <property type="entry name" value="Glutathione_Transferase_(cytos"/>
    <property type="match status" value="1"/>
</dbReference>
<gene>
    <name evidence="2" type="ORF">AAY24_15560</name>
</gene>
<dbReference type="SUPFAM" id="SSF52833">
    <property type="entry name" value="Thioredoxin-like"/>
    <property type="match status" value="1"/>
</dbReference>
<dbReference type="EMBL" id="CP011412">
    <property type="protein sequence ID" value="AKH21535.1"/>
    <property type="molecule type" value="Genomic_DNA"/>
</dbReference>
<dbReference type="GO" id="GO:0006559">
    <property type="term" value="P:L-phenylalanine catabolic process"/>
    <property type="evidence" value="ECO:0007669"/>
    <property type="project" value="TreeGrafter"/>
</dbReference>
<dbReference type="PANTHER" id="PTHR42673">
    <property type="entry name" value="MALEYLACETOACETATE ISOMERASE"/>
    <property type="match status" value="1"/>
</dbReference>
<dbReference type="GO" id="GO:0004364">
    <property type="term" value="F:glutathione transferase activity"/>
    <property type="evidence" value="ECO:0007669"/>
    <property type="project" value="TreeGrafter"/>
</dbReference>
<dbReference type="KEGG" id="seds:AAY24_15560"/>
<dbReference type="InterPro" id="IPR036249">
    <property type="entry name" value="Thioredoxin-like_sf"/>
</dbReference>
<sequence length="224" mass="25798">MTDLTLVIGNQNYSSWSLRPWLFLSHHGIPFQTRKVQLFTDRMERDLAAHFSDGKVPVLIHGELEVWDSLAILEYLAELFLATRGWPEERSARAVARSVCAEMHSSFFALRGELPMNCRRRFPGFRPSAETERDIDRILGLWNFCRERYGAAGPWLFGQFSVADCMYAPVVMRLLSYEISLDPVSTRYARTLYESPAMQQWVRAGAAEVEVIEEDEAEWPSVPF</sequence>
<name>A0A0F7K2V5_9GAMM</name>
<protein>
    <submittedName>
        <fullName evidence="2">Glutathione S-transferase</fullName>
    </submittedName>
</protein>
<keyword evidence="3" id="KW-1185">Reference proteome</keyword>
<dbReference type="GO" id="GO:0006749">
    <property type="term" value="P:glutathione metabolic process"/>
    <property type="evidence" value="ECO:0007669"/>
    <property type="project" value="TreeGrafter"/>
</dbReference>
<dbReference type="PATRIC" id="fig|1543721.4.peg.3205"/>
<dbReference type="InterPro" id="IPR040079">
    <property type="entry name" value="Glutathione_S-Trfase"/>
</dbReference>
<proteinExistence type="predicted"/>
<dbReference type="Proteomes" id="UP000034410">
    <property type="component" value="Chromosome"/>
</dbReference>
<dbReference type="Pfam" id="PF13410">
    <property type="entry name" value="GST_C_2"/>
    <property type="match status" value="1"/>
</dbReference>
<dbReference type="PROSITE" id="PS50404">
    <property type="entry name" value="GST_NTER"/>
    <property type="match status" value="1"/>
</dbReference>
<dbReference type="CDD" id="cd03194">
    <property type="entry name" value="GST_C_3"/>
    <property type="match status" value="1"/>
</dbReference>
<keyword evidence="2" id="KW-0808">Transferase</keyword>
<dbReference type="AlphaFoldDB" id="A0A0F7K2V5"/>
<dbReference type="GO" id="GO:0016034">
    <property type="term" value="F:maleylacetoacetate isomerase activity"/>
    <property type="evidence" value="ECO:0007669"/>
    <property type="project" value="TreeGrafter"/>
</dbReference>
<accession>A0A0F7K2V5</accession>
<evidence type="ECO:0000259" key="1">
    <source>
        <dbReference type="PROSITE" id="PS50404"/>
    </source>
</evidence>
<dbReference type="InterPro" id="IPR004045">
    <property type="entry name" value="Glutathione_S-Trfase_N"/>
</dbReference>
<dbReference type="Gene3D" id="1.20.1050.10">
    <property type="match status" value="1"/>
</dbReference>
<organism evidence="2 3">
    <name type="scientific">Sedimenticola thiotaurini</name>
    <dbReference type="NCBI Taxonomy" id="1543721"/>
    <lineage>
        <taxon>Bacteria</taxon>
        <taxon>Pseudomonadati</taxon>
        <taxon>Pseudomonadota</taxon>
        <taxon>Gammaproteobacteria</taxon>
        <taxon>Chromatiales</taxon>
        <taxon>Sedimenticolaceae</taxon>
        <taxon>Sedimenticola</taxon>
    </lineage>
</organism>
<dbReference type="Gene3D" id="3.40.30.10">
    <property type="entry name" value="Glutaredoxin"/>
    <property type="match status" value="1"/>
</dbReference>
<evidence type="ECO:0000313" key="2">
    <source>
        <dbReference type="EMBL" id="AKH21535.1"/>
    </source>
</evidence>
<evidence type="ECO:0000313" key="3">
    <source>
        <dbReference type="Proteomes" id="UP000034410"/>
    </source>
</evidence>
<dbReference type="PANTHER" id="PTHR42673:SF4">
    <property type="entry name" value="MALEYLACETOACETATE ISOMERASE"/>
    <property type="match status" value="1"/>
</dbReference>
<dbReference type="SUPFAM" id="SSF47616">
    <property type="entry name" value="GST C-terminal domain-like"/>
    <property type="match status" value="1"/>
</dbReference>
<dbReference type="CDD" id="cd03043">
    <property type="entry name" value="GST_N_1"/>
    <property type="match status" value="1"/>
</dbReference>
<reference evidence="2 3" key="1">
    <citation type="journal article" date="2015" name="Genome Announc.">
        <title>Complete Genome Sequence of Sedimenticola thiotaurini Strain SIP-G1, a Polyphosphate- and Polyhydroxyalkanoate-Accumulating Sulfur-Oxidizing Gammaproteobacterium Isolated from Salt Marsh Sediments.</title>
        <authorList>
            <person name="Flood B.E."/>
            <person name="Jones D.S."/>
            <person name="Bailey J.V."/>
        </authorList>
    </citation>
    <scope>NUCLEOTIDE SEQUENCE [LARGE SCALE GENOMIC DNA]</scope>
    <source>
        <strain evidence="2 3">SIP-G1</strain>
    </source>
</reference>
<feature type="domain" description="GST N-terminal" evidence="1">
    <location>
        <begin position="4"/>
        <end position="84"/>
    </location>
</feature>
<dbReference type="Pfam" id="PF13409">
    <property type="entry name" value="GST_N_2"/>
    <property type="match status" value="1"/>
</dbReference>